<feature type="compositionally biased region" description="Polar residues" evidence="1">
    <location>
        <begin position="240"/>
        <end position="251"/>
    </location>
</feature>
<feature type="domain" description="ImpA N-terminal" evidence="2">
    <location>
        <begin position="28"/>
        <end position="113"/>
    </location>
</feature>
<proteinExistence type="predicted"/>
<dbReference type="PANTHER" id="PTHR37951">
    <property type="entry name" value="CYTOPLASMIC PROTEIN-RELATED"/>
    <property type="match status" value="1"/>
</dbReference>
<reference evidence="3" key="1">
    <citation type="submission" date="2019-02" db="EMBL/GenBank/DDBJ databases">
        <authorList>
            <person name="Pothier F.J."/>
        </authorList>
    </citation>
    <scope>NUCLEOTIDE SEQUENCE</scope>
    <source>
        <strain evidence="3">CI-1B</strain>
    </source>
</reference>
<dbReference type="AlphaFoldDB" id="A0A508TPW0"/>
<name>A0A508TPW0_9BRAD</name>
<sequence>MDIAEDAAYLNYFAAVEGILPPSFFSSEDGKPFDRTTVDLPGQIDALEPLLRRTRDIRLMVTRARLMVLNRDLKGFAVSIAAIAESLDLYWDAVHPRVVDGEMTARQSALAALELPTVVFALQYTPLFEARRIGPISYRAWMIANGGAKARDGEPALNLASIVSARGDAEPAMLEETRGNIRLLKASLSRIRDAFAKQGGSAGLENLPSLTNNILAFVDPRAAESAKPATADGEEPEMASASSQPSGFSAGSLTDAKEALAAIADYYARSEPSSPTLPLVRQAHQLVGKSFFEVMSVLVPTQIEKAAFQIGGDQVFELPLGKLPKPPELHMPAESPNPQPGEVLDGAADMPHTRNRIESRSEAIGLLEQVERHFRRTEPSSPVPWLCERARALAERDFMAVLRDVLPKAALRNIGVER</sequence>
<dbReference type="InterPro" id="IPR017740">
    <property type="entry name" value="TssA-like"/>
</dbReference>
<evidence type="ECO:0000259" key="2">
    <source>
        <dbReference type="Pfam" id="PF06812"/>
    </source>
</evidence>
<dbReference type="Pfam" id="PF06812">
    <property type="entry name" value="ImpA_N"/>
    <property type="match status" value="1"/>
</dbReference>
<dbReference type="PANTHER" id="PTHR37951:SF1">
    <property type="entry name" value="TYPE VI SECRETION SYSTEM COMPONENT TSSA1"/>
    <property type="match status" value="1"/>
</dbReference>
<protein>
    <recommendedName>
        <fullName evidence="2">ImpA N-terminal domain-containing protein</fullName>
    </recommendedName>
</protein>
<evidence type="ECO:0000256" key="1">
    <source>
        <dbReference type="SAM" id="MobiDB-lite"/>
    </source>
</evidence>
<comment type="caution">
    <text evidence="3">The sequence shown here is derived from an EMBL/GenBank/DDBJ whole genome shotgun (WGS) entry which is preliminary data.</text>
</comment>
<organism evidence="3 4">
    <name type="scientific">Bradyrhizobium ivorense</name>
    <dbReference type="NCBI Taxonomy" id="2511166"/>
    <lineage>
        <taxon>Bacteria</taxon>
        <taxon>Pseudomonadati</taxon>
        <taxon>Pseudomonadota</taxon>
        <taxon>Alphaproteobacteria</taxon>
        <taxon>Hyphomicrobiales</taxon>
        <taxon>Nitrobacteraceae</taxon>
        <taxon>Bradyrhizobium</taxon>
    </lineage>
</organism>
<keyword evidence="4" id="KW-1185">Reference proteome</keyword>
<evidence type="ECO:0000313" key="3">
    <source>
        <dbReference type="EMBL" id="VIO76372.1"/>
    </source>
</evidence>
<accession>A0A508TPW0</accession>
<feature type="region of interest" description="Disordered" evidence="1">
    <location>
        <begin position="225"/>
        <end position="251"/>
    </location>
</feature>
<dbReference type="InterPro" id="IPR010657">
    <property type="entry name" value="ImpA_N"/>
</dbReference>
<dbReference type="Proteomes" id="UP000328092">
    <property type="component" value="Unassembled WGS sequence"/>
</dbReference>
<gene>
    <name evidence="3" type="ORF">CI1B_63770</name>
</gene>
<dbReference type="EMBL" id="CAADFC020000028">
    <property type="protein sequence ID" value="VIO76372.1"/>
    <property type="molecule type" value="Genomic_DNA"/>
</dbReference>
<evidence type="ECO:0000313" key="4">
    <source>
        <dbReference type="Proteomes" id="UP000328092"/>
    </source>
</evidence>